<organism evidence="1">
    <name type="scientific">Tanacetum cinerariifolium</name>
    <name type="common">Dalmatian daisy</name>
    <name type="synonym">Chrysanthemum cinerariifolium</name>
    <dbReference type="NCBI Taxonomy" id="118510"/>
    <lineage>
        <taxon>Eukaryota</taxon>
        <taxon>Viridiplantae</taxon>
        <taxon>Streptophyta</taxon>
        <taxon>Embryophyta</taxon>
        <taxon>Tracheophyta</taxon>
        <taxon>Spermatophyta</taxon>
        <taxon>Magnoliopsida</taxon>
        <taxon>eudicotyledons</taxon>
        <taxon>Gunneridae</taxon>
        <taxon>Pentapetalae</taxon>
        <taxon>asterids</taxon>
        <taxon>campanulids</taxon>
        <taxon>Asterales</taxon>
        <taxon>Asteraceae</taxon>
        <taxon>Asteroideae</taxon>
        <taxon>Anthemideae</taxon>
        <taxon>Anthemidinae</taxon>
        <taxon>Tanacetum</taxon>
    </lineage>
</organism>
<protein>
    <submittedName>
        <fullName evidence="1">DNA-directed RNA polymerases IV and V subunit 2-like</fullName>
    </submittedName>
</protein>
<reference evidence="1" key="1">
    <citation type="journal article" date="2019" name="Sci. Rep.">
        <title>Draft genome of Tanacetum cinerariifolium, the natural source of mosquito coil.</title>
        <authorList>
            <person name="Yamashiro T."/>
            <person name="Shiraishi A."/>
            <person name="Satake H."/>
            <person name="Nakayama K."/>
        </authorList>
    </citation>
    <scope>NUCLEOTIDE SEQUENCE</scope>
</reference>
<gene>
    <name evidence="1" type="ORF">Tci_569223</name>
</gene>
<sequence>MVKSILEGHTTRRKVDNKDDFRNKRLELAGELLERELKVHLRHARKRMVKAMRRDLYPVRTIHPIEQYLDAAIISAHGG</sequence>
<keyword evidence="1" id="KW-0804">Transcription</keyword>
<name>A0A699IYT9_TANCI</name>
<accession>A0A699IYT9</accession>
<dbReference type="GO" id="GO:0000428">
    <property type="term" value="C:DNA-directed RNA polymerase complex"/>
    <property type="evidence" value="ECO:0007669"/>
    <property type="project" value="UniProtKB-KW"/>
</dbReference>
<dbReference type="AlphaFoldDB" id="A0A699IYT9"/>
<comment type="caution">
    <text evidence="1">The sequence shown here is derived from an EMBL/GenBank/DDBJ whole genome shotgun (WGS) entry which is preliminary data.</text>
</comment>
<feature type="non-terminal residue" evidence="1">
    <location>
        <position position="79"/>
    </location>
</feature>
<evidence type="ECO:0000313" key="1">
    <source>
        <dbReference type="EMBL" id="GEZ97250.1"/>
    </source>
</evidence>
<dbReference type="Gene3D" id="3.90.1100.10">
    <property type="match status" value="1"/>
</dbReference>
<dbReference type="EMBL" id="BKCJ010349670">
    <property type="protein sequence ID" value="GEZ97250.1"/>
    <property type="molecule type" value="Genomic_DNA"/>
</dbReference>
<dbReference type="SUPFAM" id="SSF64484">
    <property type="entry name" value="beta and beta-prime subunits of DNA dependent RNA-polymerase"/>
    <property type="match status" value="1"/>
</dbReference>
<keyword evidence="1" id="KW-0240">DNA-directed RNA polymerase</keyword>
<proteinExistence type="predicted"/>